<keyword evidence="1" id="KW-0812">Transmembrane</keyword>
<dbReference type="RefSeq" id="WP_203751842.1">
    <property type="nucleotide sequence ID" value="NZ_BONF01000033.1"/>
</dbReference>
<name>A0A8J3NKI5_9ACTN</name>
<dbReference type="Proteomes" id="UP000601223">
    <property type="component" value="Unassembled WGS sequence"/>
</dbReference>
<feature type="transmembrane region" description="Helical" evidence="1">
    <location>
        <begin position="5"/>
        <end position="26"/>
    </location>
</feature>
<evidence type="ECO:0000256" key="1">
    <source>
        <dbReference type="SAM" id="Phobius"/>
    </source>
</evidence>
<dbReference type="AlphaFoldDB" id="A0A8J3NKI5"/>
<keyword evidence="3" id="KW-1185">Reference proteome</keyword>
<sequence>MRTTIVRIGLAGMAAVHLWWGLWAYAAPAHFFRTFPGFGHHWTAGYPPYNEHLTADLGATFLTLGVLLAVPAVHYRPALARLSLTGALIFDTLHLAYHLTHQGTLTTADWTAGLLPLLLGLVLPATLLLLTKEGHLLNAFRRGRAPS</sequence>
<gene>
    <name evidence="2" type="ORF">Cba03nite_54360</name>
</gene>
<feature type="transmembrane region" description="Helical" evidence="1">
    <location>
        <begin position="82"/>
        <end position="100"/>
    </location>
</feature>
<reference evidence="2 3" key="1">
    <citation type="submission" date="2021-01" db="EMBL/GenBank/DDBJ databases">
        <title>Whole genome shotgun sequence of Catellatospora bangladeshensis NBRC 107357.</title>
        <authorList>
            <person name="Komaki H."/>
            <person name="Tamura T."/>
        </authorList>
    </citation>
    <scope>NUCLEOTIDE SEQUENCE [LARGE SCALE GENOMIC DNA]</scope>
    <source>
        <strain evidence="2 3">NBRC 107357</strain>
    </source>
</reference>
<protein>
    <recommendedName>
        <fullName evidence="4">DUF4345 domain-containing protein</fullName>
    </recommendedName>
</protein>
<proteinExistence type="predicted"/>
<keyword evidence="1" id="KW-1133">Transmembrane helix</keyword>
<dbReference type="EMBL" id="BONF01000033">
    <property type="protein sequence ID" value="GIF84087.1"/>
    <property type="molecule type" value="Genomic_DNA"/>
</dbReference>
<feature type="transmembrane region" description="Helical" evidence="1">
    <location>
        <begin position="112"/>
        <end position="131"/>
    </location>
</feature>
<evidence type="ECO:0000313" key="2">
    <source>
        <dbReference type="EMBL" id="GIF84087.1"/>
    </source>
</evidence>
<keyword evidence="1" id="KW-0472">Membrane</keyword>
<evidence type="ECO:0000313" key="3">
    <source>
        <dbReference type="Proteomes" id="UP000601223"/>
    </source>
</evidence>
<feature type="transmembrane region" description="Helical" evidence="1">
    <location>
        <begin position="57"/>
        <end position="75"/>
    </location>
</feature>
<comment type="caution">
    <text evidence="2">The sequence shown here is derived from an EMBL/GenBank/DDBJ whole genome shotgun (WGS) entry which is preliminary data.</text>
</comment>
<accession>A0A8J3NKI5</accession>
<organism evidence="2 3">
    <name type="scientific">Catellatospora bangladeshensis</name>
    <dbReference type="NCBI Taxonomy" id="310355"/>
    <lineage>
        <taxon>Bacteria</taxon>
        <taxon>Bacillati</taxon>
        <taxon>Actinomycetota</taxon>
        <taxon>Actinomycetes</taxon>
        <taxon>Micromonosporales</taxon>
        <taxon>Micromonosporaceae</taxon>
        <taxon>Catellatospora</taxon>
    </lineage>
</organism>
<evidence type="ECO:0008006" key="4">
    <source>
        <dbReference type="Google" id="ProtNLM"/>
    </source>
</evidence>